<dbReference type="GO" id="GO:0030897">
    <property type="term" value="C:HOPS complex"/>
    <property type="evidence" value="ECO:0007669"/>
    <property type="project" value="UniProtKB-UniRule"/>
</dbReference>
<dbReference type="EMBL" id="JABEBT010000066">
    <property type="protein sequence ID" value="KAF7634005.1"/>
    <property type="molecule type" value="Genomic_DNA"/>
</dbReference>
<feature type="domain" description="Vps16 C-terminal" evidence="4">
    <location>
        <begin position="601"/>
        <end position="917"/>
    </location>
</feature>
<dbReference type="GO" id="GO:0005765">
    <property type="term" value="C:lysosomal membrane"/>
    <property type="evidence" value="ECO:0007669"/>
    <property type="project" value="UniProtKB-SubCell"/>
</dbReference>
<dbReference type="PANTHER" id="PTHR12811">
    <property type="entry name" value="VACUOLAR PROTEIN SORTING VPS16"/>
    <property type="match status" value="1"/>
</dbReference>
<evidence type="ECO:0000256" key="3">
    <source>
        <dbReference type="PIRNR" id="PIRNR007949"/>
    </source>
</evidence>
<dbReference type="GO" id="GO:0031902">
    <property type="term" value="C:late endosome membrane"/>
    <property type="evidence" value="ECO:0007669"/>
    <property type="project" value="UniProtKB-SubCell"/>
</dbReference>
<dbReference type="GO" id="GO:0016197">
    <property type="term" value="P:endosomal transport"/>
    <property type="evidence" value="ECO:0007669"/>
    <property type="project" value="TreeGrafter"/>
</dbReference>
<keyword evidence="3" id="KW-0458">Lysosome</keyword>
<dbReference type="InterPro" id="IPR006925">
    <property type="entry name" value="Vps16_C"/>
</dbReference>
<dbReference type="InterPro" id="IPR006926">
    <property type="entry name" value="Vps16_N"/>
</dbReference>
<organism evidence="6 7">
    <name type="scientific">Meloidogyne graminicola</name>
    <dbReference type="NCBI Taxonomy" id="189291"/>
    <lineage>
        <taxon>Eukaryota</taxon>
        <taxon>Metazoa</taxon>
        <taxon>Ecdysozoa</taxon>
        <taxon>Nematoda</taxon>
        <taxon>Chromadorea</taxon>
        <taxon>Rhabditida</taxon>
        <taxon>Tylenchina</taxon>
        <taxon>Tylenchomorpha</taxon>
        <taxon>Tylenchoidea</taxon>
        <taxon>Meloidogynidae</taxon>
        <taxon>Meloidogyninae</taxon>
        <taxon>Meloidogyne</taxon>
    </lineage>
</organism>
<evidence type="ECO:0000259" key="4">
    <source>
        <dbReference type="Pfam" id="PF04840"/>
    </source>
</evidence>
<evidence type="ECO:0000259" key="5">
    <source>
        <dbReference type="Pfam" id="PF04841"/>
    </source>
</evidence>
<dbReference type="OrthoDB" id="1792at2759"/>
<comment type="function">
    <text evidence="3">Plays a role in vesicle-mediated protein trafficking to lysosomal compartments including the endocytic membrane transport and autophagic pathways. Believed to act as a core component of the putative HOPS and CORVET endosomal tethering complexes.</text>
</comment>
<dbReference type="GO" id="GO:0003779">
    <property type="term" value="F:actin binding"/>
    <property type="evidence" value="ECO:0007669"/>
    <property type="project" value="TreeGrafter"/>
</dbReference>
<dbReference type="Pfam" id="PF04841">
    <property type="entry name" value="Vps16_N"/>
    <property type="match status" value="1"/>
</dbReference>
<dbReference type="Proteomes" id="UP000605970">
    <property type="component" value="Unassembled WGS sequence"/>
</dbReference>
<comment type="similarity">
    <text evidence="1 3">Belongs to the VPS16 family.</text>
</comment>
<gene>
    <name evidence="6" type="ORF">Mgra_00006635</name>
</gene>
<name>A0A8S9ZKM9_9BILA</name>
<keyword evidence="3" id="KW-0472">Membrane</keyword>
<dbReference type="AlphaFoldDB" id="A0A8S9ZKM9"/>
<evidence type="ECO:0000256" key="2">
    <source>
        <dbReference type="ARBA" id="ARBA00017947"/>
    </source>
</evidence>
<keyword evidence="3" id="KW-0967">Endosome</keyword>
<dbReference type="GO" id="GO:0033263">
    <property type="term" value="C:CORVET complex"/>
    <property type="evidence" value="ECO:0007669"/>
    <property type="project" value="UniProtKB-UniRule"/>
</dbReference>
<feature type="domain" description="Vps16 N-terminal" evidence="5">
    <location>
        <begin position="141"/>
        <end position="500"/>
    </location>
</feature>
<sequence length="932" mass="106059">MHESPLHDKTDLMDAICGWQSSEFLSKFTYGSKITKRTFDDNNMEVIKFVHSFLKIKPEHIRRNLMDFITNSPKIDYQVERGKVTMEYLDFIGCLNSVLLHCAPFLSSEVISMSSFVLSSIQNLCLYDNLNLPVLPKITNEELLFASCPYAGPIGSKSPNASIIGIYMQNGAQIASFQASNAVHLFWTKCLKLLVINNVGRILLYDALGKLVKTSTMGDETLSVGMIDAKIFSYSNETGLAIINKSGHYFLVNSVTTPLLWRIQSDSKTPIPSCWTVITSCIKPTRVLLCSKTRFLIGEQETSSFQFCNFPWSRTEGQYLKMELDHDQCQLLLLHDSKLMQLVDVEADDFQCLREINLEFNGDIGQILCGKSSFAIEQRLENSNNLSIYSLEESLDVNQSEHIENTFNSTFNLWLNFSFSSDAHFDTDIDGIRVFTKRSTSLLLPVQDASKSVLGLGSNEPGALLYGAAVKLEQKSHSSYEFIRSINVDDMPIAVDQCLSVLFFKGILFSKAASIGMRRCQRPYDADKFVSICRLLRVLNALRLMGIPLTFTQLEELTPSSVVDRLVVLGHWPMAIKLCEFLEINLKEGVYKNNKNKKGKNIAEMASRQELPELSEILLDLETNISRQVTAMLKLKQLEKALQKAAQSQQPDLMHLVLRHLRSNMSGLEVEILLSKAPQALSIYQSEIRDEAPERLLALYEQSDDYIRQALLYLNKAEQSKADVFDSSKTTEFLLNAEKALKNMKEIQTAQLIGENAQLINENVLREEKVKINILKMVRFGTSLSHLSVRDTFIWAVEHDELAIIDQLRKQHRLVDKQVFLWTIEGFAIAEKWQQLEQYVRSRKSPMGFLPIIELCTKNGNKNLAMRFMDKLTNYEEQVRAYLIMNEIKKAATLAAEKVDLIMLQLIRRRVPPTSQQWTEVTKIIENLARNK</sequence>
<dbReference type="Pfam" id="PF04840">
    <property type="entry name" value="Vps16_C"/>
    <property type="match status" value="1"/>
</dbReference>
<accession>A0A8S9ZKM9</accession>
<keyword evidence="3" id="KW-0813">Transport</keyword>
<protein>
    <recommendedName>
        <fullName evidence="2 3">Vacuolar protein sorting-associated protein 16 homolog</fullName>
    </recommendedName>
</protein>
<comment type="subcellular location">
    <subcellularLocation>
        <location evidence="3">Late endosome membrane</location>
        <topology evidence="3">Peripheral membrane protein</topology>
        <orientation evidence="3">Cytoplasmic side</orientation>
    </subcellularLocation>
    <subcellularLocation>
        <location evidence="3">Lysosome membrane</location>
        <topology evidence="3">Peripheral membrane protein</topology>
        <orientation evidence="3">Cytoplasmic side</orientation>
    </subcellularLocation>
    <text evidence="3">Cytoplasmic, peripheral membrane protein associated with late endosomes/lysosomes.</text>
</comment>
<dbReference type="InterPro" id="IPR016534">
    <property type="entry name" value="VPS16"/>
</dbReference>
<keyword evidence="3" id="KW-0653">Protein transport</keyword>
<comment type="caution">
    <text evidence="6">The sequence shown here is derived from an EMBL/GenBank/DDBJ whole genome shotgun (WGS) entry which is preliminary data.</text>
</comment>
<proteinExistence type="inferred from homology"/>
<dbReference type="GO" id="GO:0006886">
    <property type="term" value="P:intracellular protein transport"/>
    <property type="evidence" value="ECO:0007669"/>
    <property type="project" value="InterPro"/>
</dbReference>
<dbReference type="PIRSF" id="PIRSF007949">
    <property type="entry name" value="VPS16"/>
    <property type="match status" value="1"/>
</dbReference>
<keyword evidence="7" id="KW-1185">Reference proteome</keyword>
<reference evidence="6" key="1">
    <citation type="journal article" date="2020" name="Ecol. Evol.">
        <title>Genome structure and content of the rice root-knot nematode (Meloidogyne graminicola).</title>
        <authorList>
            <person name="Phan N.T."/>
            <person name="Danchin E.G.J."/>
            <person name="Klopp C."/>
            <person name="Perfus-Barbeoch L."/>
            <person name="Kozlowski D.K."/>
            <person name="Koutsovoulos G.D."/>
            <person name="Lopez-Roques C."/>
            <person name="Bouchez O."/>
            <person name="Zahm M."/>
            <person name="Besnard G."/>
            <person name="Bellafiore S."/>
        </authorList>
    </citation>
    <scope>NUCLEOTIDE SEQUENCE</scope>
    <source>
        <strain evidence="6">VN-18</strain>
    </source>
</reference>
<evidence type="ECO:0000313" key="6">
    <source>
        <dbReference type="EMBL" id="KAF7634005.1"/>
    </source>
</evidence>
<dbReference type="PANTHER" id="PTHR12811:SF0">
    <property type="entry name" value="VACUOLAR PROTEIN SORTING-ASSOCIATED PROTEIN 16 HOMOLOG"/>
    <property type="match status" value="1"/>
</dbReference>
<evidence type="ECO:0000313" key="7">
    <source>
        <dbReference type="Proteomes" id="UP000605970"/>
    </source>
</evidence>
<dbReference type="GO" id="GO:0042144">
    <property type="term" value="P:vacuole fusion, non-autophagic"/>
    <property type="evidence" value="ECO:0007669"/>
    <property type="project" value="TreeGrafter"/>
</dbReference>
<evidence type="ECO:0000256" key="1">
    <source>
        <dbReference type="ARBA" id="ARBA00009250"/>
    </source>
</evidence>